<keyword evidence="1" id="KW-1133">Transmembrane helix</keyword>
<dbReference type="STRING" id="1156394.T0RSN2"/>
<protein>
    <submittedName>
        <fullName evidence="2">Uncharacterized protein</fullName>
    </submittedName>
</protein>
<dbReference type="Gene3D" id="3.80.10.10">
    <property type="entry name" value="Ribonuclease Inhibitor"/>
    <property type="match status" value="1"/>
</dbReference>
<dbReference type="InterPro" id="IPR032675">
    <property type="entry name" value="LRR_dom_sf"/>
</dbReference>
<feature type="transmembrane region" description="Helical" evidence="1">
    <location>
        <begin position="258"/>
        <end position="283"/>
    </location>
</feature>
<keyword evidence="3" id="KW-1185">Reference proteome</keyword>
<reference evidence="2 3" key="1">
    <citation type="submission" date="2012-04" db="EMBL/GenBank/DDBJ databases">
        <title>The Genome Sequence of Saprolegnia declina VS20.</title>
        <authorList>
            <consortium name="The Broad Institute Genome Sequencing Platform"/>
            <person name="Russ C."/>
            <person name="Nusbaum C."/>
            <person name="Tyler B."/>
            <person name="van West P."/>
            <person name="Dieguez-Uribeondo J."/>
            <person name="de Bruijn I."/>
            <person name="Tripathy S."/>
            <person name="Jiang R."/>
            <person name="Young S.K."/>
            <person name="Zeng Q."/>
            <person name="Gargeya S."/>
            <person name="Fitzgerald M."/>
            <person name="Haas B."/>
            <person name="Abouelleil A."/>
            <person name="Alvarado L."/>
            <person name="Arachchi H.M."/>
            <person name="Berlin A."/>
            <person name="Chapman S.B."/>
            <person name="Goldberg J."/>
            <person name="Griggs A."/>
            <person name="Gujja S."/>
            <person name="Hansen M."/>
            <person name="Howarth C."/>
            <person name="Imamovic A."/>
            <person name="Larimer J."/>
            <person name="McCowen C."/>
            <person name="Montmayeur A."/>
            <person name="Murphy C."/>
            <person name="Neiman D."/>
            <person name="Pearson M."/>
            <person name="Priest M."/>
            <person name="Roberts A."/>
            <person name="Saif S."/>
            <person name="Shea T."/>
            <person name="Sisk P."/>
            <person name="Sykes S."/>
            <person name="Wortman J."/>
            <person name="Nusbaum C."/>
            <person name="Birren B."/>
        </authorList>
    </citation>
    <scope>NUCLEOTIDE SEQUENCE [LARGE SCALE GENOMIC DNA]</scope>
    <source>
        <strain evidence="2 3">VS20</strain>
    </source>
</reference>
<dbReference type="SUPFAM" id="SSF52058">
    <property type="entry name" value="L domain-like"/>
    <property type="match status" value="1"/>
</dbReference>
<dbReference type="InParanoid" id="T0RSN2"/>
<feature type="transmembrane region" description="Helical" evidence="1">
    <location>
        <begin position="216"/>
        <end position="237"/>
    </location>
</feature>
<dbReference type="AlphaFoldDB" id="T0RSN2"/>
<keyword evidence="1" id="KW-0812">Transmembrane</keyword>
<dbReference type="VEuPathDB" id="FungiDB:SDRG_09186"/>
<proteinExistence type="predicted"/>
<dbReference type="GeneID" id="19949913"/>
<name>T0RSN2_SAPDV</name>
<accession>T0RSN2</accession>
<gene>
    <name evidence="2" type="ORF">SDRG_09186</name>
</gene>
<dbReference type="InterPro" id="IPR052595">
    <property type="entry name" value="LRRC69/RLP"/>
</dbReference>
<dbReference type="OrthoDB" id="40118at2759"/>
<evidence type="ECO:0000313" key="2">
    <source>
        <dbReference type="EMBL" id="EQC33202.1"/>
    </source>
</evidence>
<evidence type="ECO:0000313" key="3">
    <source>
        <dbReference type="Proteomes" id="UP000030762"/>
    </source>
</evidence>
<feature type="transmembrane region" description="Helical" evidence="1">
    <location>
        <begin position="441"/>
        <end position="463"/>
    </location>
</feature>
<feature type="transmembrane region" description="Helical" evidence="1">
    <location>
        <begin position="303"/>
        <end position="328"/>
    </location>
</feature>
<dbReference type="RefSeq" id="XP_008613325.1">
    <property type="nucleotide sequence ID" value="XM_008615103.1"/>
</dbReference>
<dbReference type="InterPro" id="IPR001611">
    <property type="entry name" value="Leu-rich_rpt"/>
</dbReference>
<evidence type="ECO:0000256" key="1">
    <source>
        <dbReference type="SAM" id="Phobius"/>
    </source>
</evidence>
<keyword evidence="1" id="KW-0472">Membrane</keyword>
<feature type="transmembrane region" description="Helical" evidence="1">
    <location>
        <begin position="12"/>
        <end position="30"/>
    </location>
</feature>
<dbReference type="PROSITE" id="PS51450">
    <property type="entry name" value="LRR"/>
    <property type="match status" value="1"/>
</dbReference>
<dbReference type="Proteomes" id="UP000030762">
    <property type="component" value="Unassembled WGS sequence"/>
</dbReference>
<dbReference type="OMA" id="PTEHINY"/>
<dbReference type="EMBL" id="JH767160">
    <property type="protein sequence ID" value="EQC33202.1"/>
    <property type="molecule type" value="Genomic_DNA"/>
</dbReference>
<dbReference type="eggNOG" id="KOG0619">
    <property type="taxonomic scope" value="Eukaryota"/>
</dbReference>
<sequence length="771" mass="85658">MFKRRLRVSPLDAIAWICVLYAGTTAYLHMRLARMPAVVSFLSLLNPLGSGAVFSLCSALHARVAYHLVASRYRINSTTSQLRAIKPLVVRGRRPKAVHIVPRLTRSLRLKSFFRLRLKSNEIATDLQVVHSALRRQSILDLGSVPMQKLVLTWKGRWVRLQIAGEGHYARFMGPKGFFSRAGSHYELRLLLRECIVLPLQLVRGVNWSGRIRNNFVVLYGLIFALHCAVLPALIAWNFYKYADSRQRAKHRKLREWILVLVMAFDMMLSVGIPIAIIVPAYWRYYVNPAILSDVNFDVYAVSIIKSFMVASVLDLIALVVPLFLIAVTLHNLHEARVAAFLWDSIVTAASPVDQLAHLKKYFNLTDLEGRLPSKTLRNGALLNLGGGQPPRDFASLFANWPSLKKMRAVSVAPWQQERSPTEQHLAPIQDEDSPDHAGRLALFGAVLLVGSTVAVLVLVVVLRAASATTCLPPLLTDHLSCAGSLRPWHLSPLWDQSCVCQIVHIHCPSDSETPVYDNVAAFVTTYPTEHINYLKLQGCDLRRLYSSMVRLSDLWGLEASAVPTSEAPDIELAQFSKLVYLSLRQNPWPELPRLLKKVPPLLSALDLSETSFRNWPAWVGAAWSNLTQLTVVSARLMSFPTALFELDWLATLDLTNNSIESLPPVPDGAWTRVKDLRLGGNQLRTIPPNIFALPSLQTLTLAKNVLTSCPVAPMPLGIYTLDGNPCCSPSLSACASSCSPLCDYYYAKSPVCSPFCNSSIACRTTSSCSV</sequence>
<dbReference type="PANTHER" id="PTHR48057">
    <property type="entry name" value="LEUCINE-RICH REPEAT SERINE/THREONINE-PROTEIN KINASE 1"/>
    <property type="match status" value="1"/>
</dbReference>
<organism evidence="2 3">
    <name type="scientific">Saprolegnia diclina (strain VS20)</name>
    <dbReference type="NCBI Taxonomy" id="1156394"/>
    <lineage>
        <taxon>Eukaryota</taxon>
        <taxon>Sar</taxon>
        <taxon>Stramenopiles</taxon>
        <taxon>Oomycota</taxon>
        <taxon>Saprolegniomycetes</taxon>
        <taxon>Saprolegniales</taxon>
        <taxon>Saprolegniaceae</taxon>
        <taxon>Saprolegnia</taxon>
    </lineage>
</organism>